<organism evidence="2 3">
    <name type="scientific">Sphingorhabdus buctiana</name>
    <dbReference type="NCBI Taxonomy" id="1508805"/>
    <lineage>
        <taxon>Bacteria</taxon>
        <taxon>Pseudomonadati</taxon>
        <taxon>Pseudomonadota</taxon>
        <taxon>Alphaproteobacteria</taxon>
        <taxon>Sphingomonadales</taxon>
        <taxon>Sphingomonadaceae</taxon>
        <taxon>Sphingorhabdus</taxon>
    </lineage>
</organism>
<feature type="chain" id="PRO_5046715375" description="Tetratricopeptide repeat protein" evidence="1">
    <location>
        <begin position="23"/>
        <end position="122"/>
    </location>
</feature>
<comment type="caution">
    <text evidence="2">The sequence shown here is derived from an EMBL/GenBank/DDBJ whole genome shotgun (WGS) entry which is preliminary data.</text>
</comment>
<keyword evidence="3" id="KW-1185">Reference proteome</keyword>
<evidence type="ECO:0000256" key="1">
    <source>
        <dbReference type="SAM" id="SignalP"/>
    </source>
</evidence>
<protein>
    <recommendedName>
        <fullName evidence="4">Tetratricopeptide repeat protein</fullName>
    </recommendedName>
</protein>
<sequence>MKHLILSAALVAAMGMSSATYAQSQNAEIGYERGSLGFEALMANDNHRALNQILTDKSTAPNDPARLINLGRAHARLGDKEKARQAFLAAANCKEEFDLVLSNGQIMNSRKVAALALKSLGQ</sequence>
<reference evidence="3" key="1">
    <citation type="journal article" date="2019" name="Int. J. Syst. Evol. Microbiol.">
        <title>The Global Catalogue of Microorganisms (GCM) 10K type strain sequencing project: providing services to taxonomists for standard genome sequencing and annotation.</title>
        <authorList>
            <consortium name="The Broad Institute Genomics Platform"/>
            <consortium name="The Broad Institute Genome Sequencing Center for Infectious Disease"/>
            <person name="Wu L."/>
            <person name="Ma J."/>
        </authorList>
    </citation>
    <scope>NUCLEOTIDE SEQUENCE [LARGE SCALE GENOMIC DNA]</scope>
    <source>
        <strain evidence="3">CGMCC 1.12449</strain>
    </source>
</reference>
<dbReference type="Proteomes" id="UP001597215">
    <property type="component" value="Unassembled WGS sequence"/>
</dbReference>
<evidence type="ECO:0000313" key="2">
    <source>
        <dbReference type="EMBL" id="MFD1766636.1"/>
    </source>
</evidence>
<accession>A0ABW4MC44</accession>
<feature type="signal peptide" evidence="1">
    <location>
        <begin position="1"/>
        <end position="22"/>
    </location>
</feature>
<gene>
    <name evidence="2" type="ORF">ACFSAG_07250</name>
</gene>
<name>A0ABW4MC44_9SPHN</name>
<dbReference type="RefSeq" id="WP_381512950.1">
    <property type="nucleotide sequence ID" value="NZ_JBHUEL010000007.1"/>
</dbReference>
<dbReference type="Gene3D" id="1.25.40.10">
    <property type="entry name" value="Tetratricopeptide repeat domain"/>
    <property type="match status" value="1"/>
</dbReference>
<dbReference type="SUPFAM" id="SSF48452">
    <property type="entry name" value="TPR-like"/>
    <property type="match status" value="1"/>
</dbReference>
<dbReference type="InterPro" id="IPR011990">
    <property type="entry name" value="TPR-like_helical_dom_sf"/>
</dbReference>
<proteinExistence type="predicted"/>
<dbReference type="EMBL" id="JBHUEL010000007">
    <property type="protein sequence ID" value="MFD1766636.1"/>
    <property type="molecule type" value="Genomic_DNA"/>
</dbReference>
<evidence type="ECO:0000313" key="3">
    <source>
        <dbReference type="Proteomes" id="UP001597215"/>
    </source>
</evidence>
<keyword evidence="1" id="KW-0732">Signal</keyword>
<evidence type="ECO:0008006" key="4">
    <source>
        <dbReference type="Google" id="ProtNLM"/>
    </source>
</evidence>